<dbReference type="InterPro" id="IPR011010">
    <property type="entry name" value="DNA_brk_join_enz"/>
</dbReference>
<dbReference type="Pfam" id="PF00589">
    <property type="entry name" value="Phage_integrase"/>
    <property type="match status" value="1"/>
</dbReference>
<dbReference type="GO" id="GO:0015074">
    <property type="term" value="P:DNA integration"/>
    <property type="evidence" value="ECO:0007669"/>
    <property type="project" value="InterPro"/>
</dbReference>
<comment type="similarity">
    <text evidence="1">Belongs to the 'phage' integrase family.</text>
</comment>
<dbReference type="PANTHER" id="PTHR30349:SF41">
    <property type="entry name" value="INTEGRASE_RECOMBINASE PROTEIN MJ0367-RELATED"/>
    <property type="match status" value="1"/>
</dbReference>
<keyword evidence="6" id="KW-1185">Reference proteome</keyword>
<dbReference type="Gene3D" id="1.10.150.130">
    <property type="match status" value="1"/>
</dbReference>
<dbReference type="SUPFAM" id="SSF56349">
    <property type="entry name" value="DNA breaking-rejoining enzymes"/>
    <property type="match status" value="1"/>
</dbReference>
<proteinExistence type="inferred from homology"/>
<evidence type="ECO:0000256" key="3">
    <source>
        <dbReference type="ARBA" id="ARBA00023172"/>
    </source>
</evidence>
<dbReference type="Proteomes" id="UP000612585">
    <property type="component" value="Unassembled WGS sequence"/>
</dbReference>
<feature type="domain" description="Tyr recombinase" evidence="4">
    <location>
        <begin position="115"/>
        <end position="326"/>
    </location>
</feature>
<accession>A0A8J3Z3R9</accession>
<gene>
    <name evidence="5" type="ORF">Vau01_036780</name>
</gene>
<dbReference type="PANTHER" id="PTHR30349">
    <property type="entry name" value="PHAGE INTEGRASE-RELATED"/>
    <property type="match status" value="1"/>
</dbReference>
<organism evidence="5 6">
    <name type="scientific">Virgisporangium aurantiacum</name>
    <dbReference type="NCBI Taxonomy" id="175570"/>
    <lineage>
        <taxon>Bacteria</taxon>
        <taxon>Bacillati</taxon>
        <taxon>Actinomycetota</taxon>
        <taxon>Actinomycetes</taxon>
        <taxon>Micromonosporales</taxon>
        <taxon>Micromonosporaceae</taxon>
        <taxon>Virgisporangium</taxon>
    </lineage>
</organism>
<dbReference type="InterPro" id="IPR010998">
    <property type="entry name" value="Integrase_recombinase_N"/>
</dbReference>
<evidence type="ECO:0000313" key="5">
    <source>
        <dbReference type="EMBL" id="GIJ56162.1"/>
    </source>
</evidence>
<dbReference type="GO" id="GO:0003677">
    <property type="term" value="F:DNA binding"/>
    <property type="evidence" value="ECO:0007669"/>
    <property type="project" value="UniProtKB-KW"/>
</dbReference>
<comment type="caution">
    <text evidence="5">The sequence shown here is derived from an EMBL/GenBank/DDBJ whole genome shotgun (WGS) entry which is preliminary data.</text>
</comment>
<keyword evidence="2" id="KW-0238">DNA-binding</keyword>
<dbReference type="RefSeq" id="WP_203993997.1">
    <property type="nucleotide sequence ID" value="NZ_BOPG01000023.1"/>
</dbReference>
<sequence length="342" mass="39065">MTARRSRVTFPEYADRWRASREFTWEIETRRRIPGNITHHLNPAFPGPIRAITTTDVLEWISRRLAGPPATPRSSMKLYYDLFRTIMNGAEIDGLIRVNPCRAIKTAAAFRGLNGAPRWIPTEGQVLDLFEVVPKRYHAALWLGAGQGCRIGEVLAIEDSPTCIDLNRGELHVPAAAAVRHPRPRRILPQGAQGRLRWHHRPQLAAGGALAQHLSYYGVREVGLVDATEREPRRRIAKLLFTDQRGRPFHDRRWSEHWTRWRDAARWPVKHGTFHALRHFCATTMLTNGVDPQHVQRTLRHSNLQHTLSTYVQWLPRSERPINVVSTALRLALPSATTTPTP</sequence>
<dbReference type="EMBL" id="BOPG01000023">
    <property type="protein sequence ID" value="GIJ56162.1"/>
    <property type="molecule type" value="Genomic_DNA"/>
</dbReference>
<dbReference type="InterPro" id="IPR002104">
    <property type="entry name" value="Integrase_catalytic"/>
</dbReference>
<dbReference type="AlphaFoldDB" id="A0A8J3Z3R9"/>
<evidence type="ECO:0000259" key="4">
    <source>
        <dbReference type="PROSITE" id="PS51898"/>
    </source>
</evidence>
<dbReference type="InterPro" id="IPR050090">
    <property type="entry name" value="Tyrosine_recombinase_XerCD"/>
</dbReference>
<dbReference type="InterPro" id="IPR013762">
    <property type="entry name" value="Integrase-like_cat_sf"/>
</dbReference>
<protein>
    <recommendedName>
        <fullName evidence="4">Tyr recombinase domain-containing protein</fullName>
    </recommendedName>
</protein>
<keyword evidence="3" id="KW-0233">DNA recombination</keyword>
<name>A0A8J3Z3R9_9ACTN</name>
<evidence type="ECO:0000256" key="1">
    <source>
        <dbReference type="ARBA" id="ARBA00008857"/>
    </source>
</evidence>
<evidence type="ECO:0000313" key="6">
    <source>
        <dbReference type="Proteomes" id="UP000612585"/>
    </source>
</evidence>
<dbReference type="PROSITE" id="PS51898">
    <property type="entry name" value="TYR_RECOMBINASE"/>
    <property type="match status" value="1"/>
</dbReference>
<reference evidence="5" key="1">
    <citation type="submission" date="2021-01" db="EMBL/GenBank/DDBJ databases">
        <title>Whole genome shotgun sequence of Virgisporangium aurantiacum NBRC 16421.</title>
        <authorList>
            <person name="Komaki H."/>
            <person name="Tamura T."/>
        </authorList>
    </citation>
    <scope>NUCLEOTIDE SEQUENCE</scope>
    <source>
        <strain evidence="5">NBRC 16421</strain>
    </source>
</reference>
<evidence type="ECO:0000256" key="2">
    <source>
        <dbReference type="ARBA" id="ARBA00023125"/>
    </source>
</evidence>
<dbReference type="GO" id="GO:0006310">
    <property type="term" value="P:DNA recombination"/>
    <property type="evidence" value="ECO:0007669"/>
    <property type="project" value="UniProtKB-KW"/>
</dbReference>
<dbReference type="Gene3D" id="1.10.443.10">
    <property type="entry name" value="Intergrase catalytic core"/>
    <property type="match status" value="1"/>
</dbReference>